<dbReference type="Pfam" id="PF01312">
    <property type="entry name" value="Bac_export_2"/>
    <property type="match status" value="1"/>
</dbReference>
<dbReference type="GO" id="GO:0005886">
    <property type="term" value="C:plasma membrane"/>
    <property type="evidence" value="ECO:0007669"/>
    <property type="project" value="TreeGrafter"/>
</dbReference>
<reference evidence="1 2" key="1">
    <citation type="submission" date="2019-03" db="EMBL/GenBank/DDBJ databases">
        <title>Genomic Encyclopedia of Type Strains, Phase IV (KMG-IV): sequencing the most valuable type-strain genomes for metagenomic binning, comparative biology and taxonomic classification.</title>
        <authorList>
            <person name="Goeker M."/>
        </authorList>
    </citation>
    <scope>NUCLEOTIDE SEQUENCE [LARGE SCALE GENOMIC DNA]</scope>
    <source>
        <strain evidence="1 2">DSM 28697</strain>
    </source>
</reference>
<evidence type="ECO:0000313" key="1">
    <source>
        <dbReference type="EMBL" id="TDQ36935.1"/>
    </source>
</evidence>
<evidence type="ECO:0000313" key="2">
    <source>
        <dbReference type="Proteomes" id="UP000295632"/>
    </source>
</evidence>
<name>A0A4R6TYD7_9BACI</name>
<comment type="caution">
    <text evidence="1">The sequence shown here is derived from an EMBL/GenBank/DDBJ whole genome shotgun (WGS) entry which is preliminary data.</text>
</comment>
<proteinExistence type="predicted"/>
<keyword evidence="1" id="KW-0282">Flagellum</keyword>
<gene>
    <name evidence="1" type="ORF">EV213_11528</name>
</gene>
<keyword evidence="2" id="KW-1185">Reference proteome</keyword>
<dbReference type="OrthoDB" id="9810419at2"/>
<dbReference type="AlphaFoldDB" id="A0A4R6TYD7"/>
<accession>A0A4R6TYD7</accession>
<dbReference type="RefSeq" id="WP_133581441.1">
    <property type="nucleotide sequence ID" value="NZ_SNYJ01000015.1"/>
</dbReference>
<keyword evidence="1" id="KW-0969">Cilium</keyword>
<protein>
    <submittedName>
        <fullName evidence="1">Flagellar biosynthesis protein</fullName>
    </submittedName>
</protein>
<dbReference type="PANTHER" id="PTHR30531">
    <property type="entry name" value="FLAGELLAR BIOSYNTHETIC PROTEIN FLHB"/>
    <property type="match status" value="1"/>
</dbReference>
<dbReference type="Proteomes" id="UP000295632">
    <property type="component" value="Unassembled WGS sequence"/>
</dbReference>
<keyword evidence="1" id="KW-0966">Cell projection</keyword>
<organism evidence="1 2">
    <name type="scientific">Aureibacillus halotolerans</name>
    <dbReference type="NCBI Taxonomy" id="1508390"/>
    <lineage>
        <taxon>Bacteria</taxon>
        <taxon>Bacillati</taxon>
        <taxon>Bacillota</taxon>
        <taxon>Bacilli</taxon>
        <taxon>Bacillales</taxon>
        <taxon>Bacillaceae</taxon>
        <taxon>Aureibacillus</taxon>
    </lineage>
</organism>
<dbReference type="GO" id="GO:0009306">
    <property type="term" value="P:protein secretion"/>
    <property type="evidence" value="ECO:0007669"/>
    <property type="project" value="InterPro"/>
</dbReference>
<dbReference type="InterPro" id="IPR006135">
    <property type="entry name" value="T3SS_substrate_exporter"/>
</dbReference>
<dbReference type="Gene3D" id="3.40.1690.10">
    <property type="entry name" value="secretion proteins EscU"/>
    <property type="match status" value="1"/>
</dbReference>
<dbReference type="EMBL" id="SNYJ01000015">
    <property type="protein sequence ID" value="TDQ36935.1"/>
    <property type="molecule type" value="Genomic_DNA"/>
</dbReference>
<dbReference type="SUPFAM" id="SSF160544">
    <property type="entry name" value="EscU C-terminal domain-like"/>
    <property type="match status" value="1"/>
</dbReference>
<dbReference type="InterPro" id="IPR029025">
    <property type="entry name" value="T3SS_substrate_exporter_C"/>
</dbReference>
<sequence>MTYSYTDLKKRGPSAAVLKYDAQSTMGPEVVAQGHGRVAKELIRLAKDNNVHMEENAGLLAELLSIDLGEQVPPQLYQVIAEVLLLIEEMEKNHS</sequence>
<dbReference type="PANTHER" id="PTHR30531:SF12">
    <property type="entry name" value="FLAGELLAR BIOSYNTHETIC PROTEIN FLHB"/>
    <property type="match status" value="1"/>
</dbReference>